<evidence type="ECO:0000256" key="5">
    <source>
        <dbReference type="HAMAP-Rule" id="MF_00528"/>
    </source>
</evidence>
<dbReference type="HAMAP" id="MF_00528">
    <property type="entry name" value="Maf"/>
    <property type="match status" value="1"/>
</dbReference>
<comment type="caution">
    <text evidence="6">The sequence shown here is derived from an EMBL/GenBank/DDBJ whole genome shotgun (WGS) entry which is preliminary data.</text>
</comment>
<evidence type="ECO:0000256" key="2">
    <source>
        <dbReference type="ARBA" id="ARBA00022490"/>
    </source>
</evidence>
<dbReference type="Proteomes" id="UP000887320">
    <property type="component" value="Unassembled WGS sequence"/>
</dbReference>
<dbReference type="AlphaFoldDB" id="A0A6A1RR33"/>
<organism evidence="6 7">
    <name type="scientific">Acinetobacter guillouiae</name>
    <name type="common">Acinetobacter genomosp. 11</name>
    <dbReference type="NCBI Taxonomy" id="106649"/>
    <lineage>
        <taxon>Bacteria</taxon>
        <taxon>Pseudomonadati</taxon>
        <taxon>Pseudomonadota</taxon>
        <taxon>Gammaproteobacteria</taxon>
        <taxon>Moraxellales</taxon>
        <taxon>Moraxellaceae</taxon>
        <taxon>Acinetobacter</taxon>
    </lineage>
</organism>
<proteinExistence type="inferred from homology"/>
<protein>
    <recommendedName>
        <fullName evidence="5">Nucleoside triphosphate pyrophosphatase</fullName>
        <ecNumber evidence="5">3.6.1.9</ecNumber>
    </recommendedName>
    <alternativeName>
        <fullName evidence="5">Nucleotide pyrophosphatase</fullName>
        <shortName evidence="5">Nucleotide PPase</shortName>
    </alternativeName>
</protein>
<dbReference type="EMBL" id="JAHWXT010000006">
    <property type="protein sequence ID" value="MCF0266173.1"/>
    <property type="molecule type" value="Genomic_DNA"/>
</dbReference>
<dbReference type="RefSeq" id="WP_035372047.1">
    <property type="nucleotide sequence ID" value="NZ_BBRY01000010.1"/>
</dbReference>
<reference evidence="6" key="1">
    <citation type="submission" date="2021-07" db="EMBL/GenBank/DDBJ databases">
        <authorList>
            <person name="Fernandez M."/>
            <person name="Pereira P."/>
            <person name="Torres Tejerizo G.A."/>
            <person name="Gonzalez P."/>
            <person name="Agostini E."/>
        </authorList>
    </citation>
    <scope>NUCLEOTIDE SEQUENCE</scope>
    <source>
        <strain evidence="6">SFC 500-1A</strain>
    </source>
</reference>
<comment type="subcellular location">
    <subcellularLocation>
        <location evidence="1 5">Cytoplasm</location>
    </subcellularLocation>
</comment>
<gene>
    <name evidence="6" type="ORF">KW868_17120</name>
</gene>
<comment type="function">
    <text evidence="5">Nucleoside triphosphate pyrophosphatase. May have a dual role in cell division arrest and in preventing the incorporation of modified nucleotides into cellular nucleic acids.</text>
</comment>
<dbReference type="InterPro" id="IPR029001">
    <property type="entry name" value="ITPase-like_fam"/>
</dbReference>
<evidence type="ECO:0000313" key="7">
    <source>
        <dbReference type="Proteomes" id="UP000887320"/>
    </source>
</evidence>
<dbReference type="GO" id="GO:0047429">
    <property type="term" value="F:nucleoside triphosphate diphosphatase activity"/>
    <property type="evidence" value="ECO:0007669"/>
    <property type="project" value="UniProtKB-EC"/>
</dbReference>
<feature type="active site" description="Proton acceptor" evidence="5">
    <location>
        <position position="71"/>
    </location>
</feature>
<comment type="catalytic activity">
    <reaction evidence="5">
        <text>a 2'-deoxyribonucleoside 5'-triphosphate + H2O = a 2'-deoxyribonucleoside 5'-phosphate + diphosphate + H(+)</text>
        <dbReference type="Rhea" id="RHEA:44644"/>
        <dbReference type="ChEBI" id="CHEBI:15377"/>
        <dbReference type="ChEBI" id="CHEBI:15378"/>
        <dbReference type="ChEBI" id="CHEBI:33019"/>
        <dbReference type="ChEBI" id="CHEBI:61560"/>
        <dbReference type="ChEBI" id="CHEBI:65317"/>
        <dbReference type="EC" id="3.6.1.9"/>
    </reaction>
</comment>
<evidence type="ECO:0000313" key="6">
    <source>
        <dbReference type="EMBL" id="MCF0266173.1"/>
    </source>
</evidence>
<dbReference type="NCBIfam" id="TIGR00172">
    <property type="entry name" value="maf"/>
    <property type="match status" value="1"/>
</dbReference>
<dbReference type="CDD" id="cd00555">
    <property type="entry name" value="Maf"/>
    <property type="match status" value="1"/>
</dbReference>
<accession>A0A6A1RR33</accession>
<comment type="catalytic activity">
    <reaction evidence="5">
        <text>a ribonucleoside 5'-triphosphate + H2O = a ribonucleoside 5'-phosphate + diphosphate + H(+)</text>
        <dbReference type="Rhea" id="RHEA:23996"/>
        <dbReference type="ChEBI" id="CHEBI:15377"/>
        <dbReference type="ChEBI" id="CHEBI:15378"/>
        <dbReference type="ChEBI" id="CHEBI:33019"/>
        <dbReference type="ChEBI" id="CHEBI:58043"/>
        <dbReference type="ChEBI" id="CHEBI:61557"/>
        <dbReference type="EC" id="3.6.1.9"/>
    </reaction>
</comment>
<comment type="cofactor">
    <cofactor evidence="5">
        <name>a divalent metal cation</name>
        <dbReference type="ChEBI" id="CHEBI:60240"/>
    </cofactor>
</comment>
<keyword evidence="2 5" id="KW-0963">Cytoplasm</keyword>
<keyword evidence="4 5" id="KW-0546">Nucleotide metabolism</keyword>
<evidence type="ECO:0000256" key="1">
    <source>
        <dbReference type="ARBA" id="ARBA00004496"/>
    </source>
</evidence>
<dbReference type="Pfam" id="PF02545">
    <property type="entry name" value="Maf"/>
    <property type="match status" value="1"/>
</dbReference>
<keyword evidence="3 5" id="KW-0378">Hydrolase</keyword>
<comment type="similarity">
    <text evidence="5">Belongs to the Maf family.</text>
</comment>
<dbReference type="PANTHER" id="PTHR43213:SF10">
    <property type="entry name" value="7-METHYL-GTP PYROPHOSPHATASE"/>
    <property type="match status" value="1"/>
</dbReference>
<dbReference type="SUPFAM" id="SSF52972">
    <property type="entry name" value="ITPase-like"/>
    <property type="match status" value="1"/>
</dbReference>
<evidence type="ECO:0000256" key="4">
    <source>
        <dbReference type="ARBA" id="ARBA00023080"/>
    </source>
</evidence>
<dbReference type="Gene3D" id="3.90.950.10">
    <property type="match status" value="1"/>
</dbReference>
<name>A0A6A1RR33_ACIGI</name>
<dbReference type="EC" id="3.6.1.9" evidence="5"/>
<dbReference type="PIRSF" id="PIRSF006305">
    <property type="entry name" value="Maf"/>
    <property type="match status" value="1"/>
</dbReference>
<dbReference type="InterPro" id="IPR003697">
    <property type="entry name" value="Maf-like"/>
</dbReference>
<evidence type="ECO:0000256" key="3">
    <source>
        <dbReference type="ARBA" id="ARBA00022801"/>
    </source>
</evidence>
<dbReference type="GO" id="GO:0009117">
    <property type="term" value="P:nucleotide metabolic process"/>
    <property type="evidence" value="ECO:0007669"/>
    <property type="project" value="UniProtKB-KW"/>
</dbReference>
<dbReference type="GO" id="GO:0005737">
    <property type="term" value="C:cytoplasm"/>
    <property type="evidence" value="ECO:0007669"/>
    <property type="project" value="UniProtKB-SubCell"/>
</dbReference>
<comment type="caution">
    <text evidence="5">Lacks conserved residue(s) required for the propagation of feature annotation.</text>
</comment>
<sequence length="197" mass="22145">MNHPEIILASSSQTRKDLMNRLRLDYHCISPEIDESPQGESHADDLAKRLAFEKARIIAQEHPNAIVIGSDQVAWREHAPQDFIGKPLSVEKAIQQLQANSGKNVFFSTALSVQHLASGFEQTLVEHYHVKFRDLTLAEIERYIEIDQPLHCAGSFKCESLGISLFEQMIGQDQTTLMGMPMIQLCGILRKLGILLP</sequence>
<dbReference type="PANTHER" id="PTHR43213">
    <property type="entry name" value="BIFUNCTIONAL DTTP/UTP PYROPHOSPHATASE/METHYLTRANSFERASE PROTEIN-RELATED"/>
    <property type="match status" value="1"/>
</dbReference>